<dbReference type="KEGG" id="psty:BFS30_00700"/>
<feature type="domain" description="HTH araC/xylS-type" evidence="4">
    <location>
        <begin position="189"/>
        <end position="285"/>
    </location>
</feature>
<dbReference type="InterPro" id="IPR009057">
    <property type="entry name" value="Homeodomain-like_sf"/>
</dbReference>
<dbReference type="PROSITE" id="PS01124">
    <property type="entry name" value="HTH_ARAC_FAMILY_2"/>
    <property type="match status" value="1"/>
</dbReference>
<dbReference type="PANTHER" id="PTHR43280:SF2">
    <property type="entry name" value="HTH-TYPE TRANSCRIPTIONAL REGULATOR EXSA"/>
    <property type="match status" value="1"/>
</dbReference>
<evidence type="ECO:0000313" key="6">
    <source>
        <dbReference type="Proteomes" id="UP000094313"/>
    </source>
</evidence>
<evidence type="ECO:0000259" key="4">
    <source>
        <dbReference type="PROSITE" id="PS01124"/>
    </source>
</evidence>
<dbReference type="GO" id="GO:0043565">
    <property type="term" value="F:sequence-specific DNA binding"/>
    <property type="evidence" value="ECO:0007669"/>
    <property type="project" value="InterPro"/>
</dbReference>
<keyword evidence="6" id="KW-1185">Reference proteome</keyword>
<dbReference type="SUPFAM" id="SSF46689">
    <property type="entry name" value="Homeodomain-like"/>
    <property type="match status" value="2"/>
</dbReference>
<dbReference type="OrthoDB" id="642439at2"/>
<dbReference type="RefSeq" id="WP_069377515.1">
    <property type="nucleotide sequence ID" value="NZ_CP017141.1"/>
</dbReference>
<dbReference type="GO" id="GO:0003700">
    <property type="term" value="F:DNA-binding transcription factor activity"/>
    <property type="evidence" value="ECO:0007669"/>
    <property type="project" value="InterPro"/>
</dbReference>
<dbReference type="PANTHER" id="PTHR43280">
    <property type="entry name" value="ARAC-FAMILY TRANSCRIPTIONAL REGULATOR"/>
    <property type="match status" value="1"/>
</dbReference>
<evidence type="ECO:0000256" key="3">
    <source>
        <dbReference type="ARBA" id="ARBA00023163"/>
    </source>
</evidence>
<dbReference type="InterPro" id="IPR018060">
    <property type="entry name" value="HTH_AraC"/>
</dbReference>
<organism evidence="5 6">
    <name type="scientific">Pedobacter steynii</name>
    <dbReference type="NCBI Taxonomy" id="430522"/>
    <lineage>
        <taxon>Bacteria</taxon>
        <taxon>Pseudomonadati</taxon>
        <taxon>Bacteroidota</taxon>
        <taxon>Sphingobacteriia</taxon>
        <taxon>Sphingobacteriales</taxon>
        <taxon>Sphingobacteriaceae</taxon>
        <taxon>Pedobacter</taxon>
    </lineage>
</organism>
<evidence type="ECO:0000256" key="2">
    <source>
        <dbReference type="ARBA" id="ARBA00023125"/>
    </source>
</evidence>
<keyword evidence="3" id="KW-0804">Transcription</keyword>
<dbReference type="SMART" id="SM00342">
    <property type="entry name" value="HTH_ARAC"/>
    <property type="match status" value="1"/>
</dbReference>
<dbReference type="Pfam" id="PF12833">
    <property type="entry name" value="HTH_18"/>
    <property type="match status" value="1"/>
</dbReference>
<proteinExistence type="predicted"/>
<keyword evidence="2" id="KW-0238">DNA-binding</keyword>
<name>A0A1D7QAZ7_9SPHI</name>
<reference evidence="5 6" key="1">
    <citation type="submission" date="2016-08" db="EMBL/GenBank/DDBJ databases">
        <authorList>
            <person name="Seilhamer J.J."/>
        </authorList>
    </citation>
    <scope>NUCLEOTIDE SEQUENCE [LARGE SCALE GENOMIC DNA]</scope>
    <source>
        <strain evidence="5 6">DX4</strain>
    </source>
</reference>
<dbReference type="Gene3D" id="1.10.10.60">
    <property type="entry name" value="Homeodomain-like"/>
    <property type="match status" value="2"/>
</dbReference>
<accession>A0A1D7QAZ7</accession>
<protein>
    <submittedName>
        <fullName evidence="5">AraC family transcriptional regulator</fullName>
    </submittedName>
</protein>
<dbReference type="EMBL" id="CP017141">
    <property type="protein sequence ID" value="AOM75817.1"/>
    <property type="molecule type" value="Genomic_DNA"/>
</dbReference>
<dbReference type="Proteomes" id="UP000094313">
    <property type="component" value="Chromosome"/>
</dbReference>
<evidence type="ECO:0000313" key="5">
    <source>
        <dbReference type="EMBL" id="AOM75817.1"/>
    </source>
</evidence>
<gene>
    <name evidence="5" type="ORF">BFS30_00700</name>
</gene>
<evidence type="ECO:0000256" key="1">
    <source>
        <dbReference type="ARBA" id="ARBA00023015"/>
    </source>
</evidence>
<dbReference type="AlphaFoldDB" id="A0A1D7QAZ7"/>
<keyword evidence="1" id="KW-0805">Transcription regulation</keyword>
<sequence>MKYQRTLVNKNEVIIESAYDSFHPEISGRYAIDMIFSGSADYTAANRDLTLFSENFIFFNQQTSYTKRINSGVKVRSMSVLFDPGFVSDFEYSRTAKDSILLDNPENHKKEAPVFVEAIYPLNGNMKFNMLHLKKHIDQGSTDNLLLSSYLEHCLINYYEIYHAEVINREASLKFLSHTTKSEILRRLSIARDYIISNYNKNICLEDIARIACLSVNHFLRTFKQAYQQSPHQFLTSIRLQQAKYFLRNTDYPINEIVDIVGFECPSSFIRLFRNSFQVTPGQYR</sequence>